<dbReference type="RefSeq" id="WP_167867615.1">
    <property type="nucleotide sequence ID" value="NZ_CP071376.1"/>
</dbReference>
<accession>A0A1H0VGS7</accession>
<dbReference type="Proteomes" id="UP000198597">
    <property type="component" value="Unassembled WGS sequence"/>
</dbReference>
<proteinExistence type="predicted"/>
<name>A0A1H0VGS7_9CLOT</name>
<keyword evidence="2" id="KW-1185">Reference proteome</keyword>
<reference evidence="1 2" key="1">
    <citation type="submission" date="2016-10" db="EMBL/GenBank/DDBJ databases">
        <authorList>
            <person name="de Groot N.N."/>
        </authorList>
    </citation>
    <scope>NUCLEOTIDE SEQUENCE [LARGE SCALE GENOMIC DNA]</scope>
    <source>
        <strain evidence="1 2">DSM 12272</strain>
    </source>
</reference>
<sequence>MESGSDRCMGTDGLDSEQIYFYKKSKTIKLDVNSHKELLHLLPMSWPVYDT</sequence>
<organism evidence="1 2">
    <name type="scientific">Clostridium gasigenes</name>
    <dbReference type="NCBI Taxonomy" id="94869"/>
    <lineage>
        <taxon>Bacteria</taxon>
        <taxon>Bacillati</taxon>
        <taxon>Bacillota</taxon>
        <taxon>Clostridia</taxon>
        <taxon>Eubacteriales</taxon>
        <taxon>Clostridiaceae</taxon>
        <taxon>Clostridium</taxon>
    </lineage>
</organism>
<dbReference type="EMBL" id="FNJM01000016">
    <property type="protein sequence ID" value="SDP77687.1"/>
    <property type="molecule type" value="Genomic_DNA"/>
</dbReference>
<protein>
    <submittedName>
        <fullName evidence="1">Uncharacterized protein</fullName>
    </submittedName>
</protein>
<gene>
    <name evidence="1" type="ORF">SAMN04488529_11675</name>
</gene>
<evidence type="ECO:0000313" key="1">
    <source>
        <dbReference type="EMBL" id="SDP77687.1"/>
    </source>
</evidence>
<evidence type="ECO:0000313" key="2">
    <source>
        <dbReference type="Proteomes" id="UP000198597"/>
    </source>
</evidence>
<dbReference type="GeneID" id="65311726"/>
<dbReference type="AlphaFoldDB" id="A0A1H0VGS7"/>